<keyword evidence="1" id="KW-1133">Transmembrane helix</keyword>
<keyword evidence="1" id="KW-0472">Membrane</keyword>
<reference evidence="2" key="1">
    <citation type="submission" date="2018-05" db="EMBL/GenBank/DDBJ databases">
        <authorList>
            <person name="Lanie J.A."/>
            <person name="Ng W.-L."/>
            <person name="Kazmierczak K.M."/>
            <person name="Andrzejewski T.M."/>
            <person name="Davidsen T.M."/>
            <person name="Wayne K.J."/>
            <person name="Tettelin H."/>
            <person name="Glass J.I."/>
            <person name="Rusch D."/>
            <person name="Podicherti R."/>
            <person name="Tsui H.-C.T."/>
            <person name="Winkler M.E."/>
        </authorList>
    </citation>
    <scope>NUCLEOTIDE SEQUENCE</scope>
</reference>
<protein>
    <submittedName>
        <fullName evidence="2">Uncharacterized protein</fullName>
    </submittedName>
</protein>
<feature type="transmembrane region" description="Helical" evidence="1">
    <location>
        <begin position="27"/>
        <end position="52"/>
    </location>
</feature>
<accession>A0A382I884</accession>
<evidence type="ECO:0000313" key="2">
    <source>
        <dbReference type="EMBL" id="SVB94921.1"/>
    </source>
</evidence>
<gene>
    <name evidence="2" type="ORF">METZ01_LOCUS247775</name>
</gene>
<organism evidence="2">
    <name type="scientific">marine metagenome</name>
    <dbReference type="NCBI Taxonomy" id="408172"/>
    <lineage>
        <taxon>unclassified sequences</taxon>
        <taxon>metagenomes</taxon>
        <taxon>ecological metagenomes</taxon>
    </lineage>
</organism>
<keyword evidence="1" id="KW-0812">Transmembrane</keyword>
<evidence type="ECO:0000256" key="1">
    <source>
        <dbReference type="SAM" id="Phobius"/>
    </source>
</evidence>
<name>A0A382I884_9ZZZZ</name>
<feature type="transmembrane region" description="Helical" evidence="1">
    <location>
        <begin position="64"/>
        <end position="83"/>
    </location>
</feature>
<proteinExistence type="predicted"/>
<dbReference type="AlphaFoldDB" id="A0A382I884"/>
<dbReference type="EMBL" id="UINC01065351">
    <property type="protein sequence ID" value="SVB94921.1"/>
    <property type="molecule type" value="Genomic_DNA"/>
</dbReference>
<sequence>MSKKPIAGSLKAQGSGSRKVPSFNDRMMSLVGIPIVWAWLASAMTIIFMGIVEPDAIMPQMEGFVALLAIVGTLATLIVTSMLELWKSEQQKEVEVIPERLTHSILLDAEERRHRMEIETLRLIVEAEDTPALLKHLKSSKGDEK</sequence>